<dbReference type="SMART" id="SM00382">
    <property type="entry name" value="AAA"/>
    <property type="match status" value="1"/>
</dbReference>
<dbReference type="HAMAP" id="MF_01488">
    <property type="entry name" value="RecD2"/>
    <property type="match status" value="1"/>
</dbReference>
<evidence type="ECO:0000256" key="1">
    <source>
        <dbReference type="ARBA" id="ARBA00022741"/>
    </source>
</evidence>
<evidence type="ECO:0000256" key="3">
    <source>
        <dbReference type="HAMAP-Rule" id="MF_01488"/>
    </source>
</evidence>
<dbReference type="GO" id="GO:0006310">
    <property type="term" value="P:DNA recombination"/>
    <property type="evidence" value="ECO:0007669"/>
    <property type="project" value="InterPro"/>
</dbReference>
<dbReference type="SUPFAM" id="SSF47781">
    <property type="entry name" value="RuvA domain 2-like"/>
    <property type="match status" value="1"/>
</dbReference>
<dbReference type="CDD" id="cd17933">
    <property type="entry name" value="DEXSc_RecD-like"/>
    <property type="match status" value="1"/>
</dbReference>
<dbReference type="Pfam" id="PF18335">
    <property type="entry name" value="SH3_13"/>
    <property type="match status" value="1"/>
</dbReference>
<dbReference type="Gene3D" id="2.30.30.940">
    <property type="match status" value="1"/>
</dbReference>
<keyword evidence="6" id="KW-1185">Reference proteome</keyword>
<evidence type="ECO:0000313" key="6">
    <source>
        <dbReference type="Proteomes" id="UP000605848"/>
    </source>
</evidence>
<dbReference type="GO" id="GO:0009338">
    <property type="term" value="C:exodeoxyribonuclease V complex"/>
    <property type="evidence" value="ECO:0007669"/>
    <property type="project" value="TreeGrafter"/>
</dbReference>
<dbReference type="PANTHER" id="PTHR43788:SF6">
    <property type="entry name" value="DNA HELICASE B"/>
    <property type="match status" value="1"/>
</dbReference>
<dbReference type="Gene3D" id="3.40.50.300">
    <property type="entry name" value="P-loop containing nucleotide triphosphate hydrolases"/>
    <property type="match status" value="2"/>
</dbReference>
<keyword evidence="3" id="KW-0378">Hydrolase</keyword>
<dbReference type="InterPro" id="IPR010994">
    <property type="entry name" value="RuvA_2-like"/>
</dbReference>
<dbReference type="InterPro" id="IPR027785">
    <property type="entry name" value="UvrD-like_helicase_C"/>
</dbReference>
<dbReference type="GO" id="GO:0003677">
    <property type="term" value="F:DNA binding"/>
    <property type="evidence" value="ECO:0007669"/>
    <property type="project" value="UniProtKB-UniRule"/>
</dbReference>
<accession>A0A936Z9X6</accession>
<dbReference type="InterPro" id="IPR041451">
    <property type="entry name" value="RecD2_SH13"/>
</dbReference>
<dbReference type="GO" id="GO:0017116">
    <property type="term" value="F:single-stranded DNA helicase activity"/>
    <property type="evidence" value="ECO:0007669"/>
    <property type="project" value="TreeGrafter"/>
</dbReference>
<dbReference type="Pfam" id="PF23139">
    <property type="entry name" value="OB_YrrC"/>
    <property type="match status" value="1"/>
</dbReference>
<evidence type="ECO:0000259" key="4">
    <source>
        <dbReference type="SMART" id="SM00382"/>
    </source>
</evidence>
<dbReference type="Pfam" id="PF13538">
    <property type="entry name" value="UvrD_C_2"/>
    <property type="match status" value="1"/>
</dbReference>
<evidence type="ECO:0000313" key="5">
    <source>
        <dbReference type="EMBL" id="MBL0405701.1"/>
    </source>
</evidence>
<dbReference type="InterPro" id="IPR027417">
    <property type="entry name" value="P-loop_NTPase"/>
</dbReference>
<comment type="function">
    <text evidence="3">DNA-dependent ATPase and ATP-dependent 5'-3' DNA helicase. Has no activity on blunt DNA or DNA with 3'-overhangs, requires at least 10 bases of 5'-ssDNA for helicase activity.</text>
</comment>
<feature type="binding site" evidence="3">
    <location>
        <begin position="362"/>
        <end position="366"/>
    </location>
    <ligand>
        <name>ATP</name>
        <dbReference type="ChEBI" id="CHEBI:30616"/>
    </ligand>
</feature>
<dbReference type="NCBIfam" id="TIGR01448">
    <property type="entry name" value="recD_rel"/>
    <property type="match status" value="1"/>
</dbReference>
<dbReference type="Proteomes" id="UP000605848">
    <property type="component" value="Unassembled WGS sequence"/>
</dbReference>
<dbReference type="InterPro" id="IPR029493">
    <property type="entry name" value="RecD2-like_HHH"/>
</dbReference>
<keyword evidence="2 3" id="KW-0067">ATP-binding</keyword>
<keyword evidence="3" id="KW-0413">Isomerase</keyword>
<protein>
    <recommendedName>
        <fullName evidence="3">ATP-dependent RecD2 DNA helicase</fullName>
        <ecNumber evidence="3">5.6.2.3</ecNumber>
    </recommendedName>
    <alternativeName>
        <fullName evidence="3">DNA 5'-3' helicase subunit RecD2</fullName>
    </alternativeName>
</protein>
<dbReference type="InterPro" id="IPR006345">
    <property type="entry name" value="RecD2"/>
</dbReference>
<gene>
    <name evidence="3" type="primary">recD2</name>
    <name evidence="5" type="ORF">JKG68_17205</name>
</gene>
<dbReference type="InterPro" id="IPR055446">
    <property type="entry name" value="RecD2_N_OB"/>
</dbReference>
<dbReference type="GO" id="GO:0043139">
    <property type="term" value="F:5'-3' DNA helicase activity"/>
    <property type="evidence" value="ECO:0007669"/>
    <property type="project" value="UniProtKB-UniRule"/>
</dbReference>
<organism evidence="5 6">
    <name type="scientific">Microvirga aerilata</name>
    <dbReference type="NCBI Taxonomy" id="670292"/>
    <lineage>
        <taxon>Bacteria</taxon>
        <taxon>Pseudomonadati</taxon>
        <taxon>Pseudomonadota</taxon>
        <taxon>Alphaproteobacteria</taxon>
        <taxon>Hyphomicrobiales</taxon>
        <taxon>Methylobacteriaceae</taxon>
        <taxon>Microvirga</taxon>
    </lineage>
</organism>
<dbReference type="InterPro" id="IPR050534">
    <property type="entry name" value="Coronavir_polyprotein_1ab"/>
</dbReference>
<dbReference type="GO" id="GO:0005524">
    <property type="term" value="F:ATP binding"/>
    <property type="evidence" value="ECO:0007669"/>
    <property type="project" value="UniProtKB-UniRule"/>
</dbReference>
<dbReference type="Gene3D" id="1.10.150.20">
    <property type="entry name" value="5' to 3' exonuclease, C-terminal subdomain"/>
    <property type="match status" value="1"/>
</dbReference>
<dbReference type="AlphaFoldDB" id="A0A936Z9X6"/>
<dbReference type="Pfam" id="PF14520">
    <property type="entry name" value="HHH_5"/>
    <property type="match status" value="1"/>
</dbReference>
<evidence type="ECO:0000256" key="2">
    <source>
        <dbReference type="ARBA" id="ARBA00022840"/>
    </source>
</evidence>
<dbReference type="EMBL" id="JAEQMY010000026">
    <property type="protein sequence ID" value="MBL0405701.1"/>
    <property type="molecule type" value="Genomic_DNA"/>
</dbReference>
<dbReference type="RefSeq" id="WP_202061978.1">
    <property type="nucleotide sequence ID" value="NZ_JAEQMY010000026.1"/>
</dbReference>
<reference evidence="5" key="1">
    <citation type="submission" date="2021-01" db="EMBL/GenBank/DDBJ databases">
        <title>Microvirga sp.</title>
        <authorList>
            <person name="Kim M.K."/>
        </authorList>
    </citation>
    <scope>NUCLEOTIDE SEQUENCE</scope>
    <source>
        <strain evidence="5">5420S-16</strain>
    </source>
</reference>
<proteinExistence type="inferred from homology"/>
<comment type="similarity">
    <text evidence="3">Belongs to the RecD family. RecD2 subfamily.</text>
</comment>
<comment type="catalytic activity">
    <reaction evidence="3">
        <text>ATP + H2O = ADP + phosphate + H(+)</text>
        <dbReference type="Rhea" id="RHEA:13065"/>
        <dbReference type="ChEBI" id="CHEBI:15377"/>
        <dbReference type="ChEBI" id="CHEBI:15378"/>
        <dbReference type="ChEBI" id="CHEBI:30616"/>
        <dbReference type="ChEBI" id="CHEBI:43474"/>
        <dbReference type="ChEBI" id="CHEBI:456216"/>
        <dbReference type="EC" id="5.6.2.3"/>
    </reaction>
</comment>
<dbReference type="SUPFAM" id="SSF52540">
    <property type="entry name" value="P-loop containing nucleoside triphosphate hydrolases"/>
    <property type="match status" value="2"/>
</dbReference>
<keyword evidence="3" id="KW-0238">DNA-binding</keyword>
<feature type="domain" description="AAA+ ATPase" evidence="4">
    <location>
        <begin position="351"/>
        <end position="557"/>
    </location>
</feature>
<dbReference type="Pfam" id="PF14490">
    <property type="entry name" value="HHH_RecD2"/>
    <property type="match status" value="1"/>
</dbReference>
<comment type="caution">
    <text evidence="5">The sequence shown here is derived from an EMBL/GenBank/DDBJ whole genome shotgun (WGS) entry which is preliminary data.</text>
</comment>
<dbReference type="Gene3D" id="1.10.10.2220">
    <property type="match status" value="1"/>
</dbReference>
<dbReference type="InterPro" id="IPR003593">
    <property type="entry name" value="AAA+_ATPase"/>
</dbReference>
<keyword evidence="3 5" id="KW-0347">Helicase</keyword>
<dbReference type="CDD" id="cd18809">
    <property type="entry name" value="SF1_C_RecD"/>
    <property type="match status" value="1"/>
</dbReference>
<dbReference type="PANTHER" id="PTHR43788">
    <property type="entry name" value="DNA2/NAM7 HELICASE FAMILY MEMBER"/>
    <property type="match status" value="1"/>
</dbReference>
<dbReference type="Pfam" id="PF13604">
    <property type="entry name" value="AAA_30"/>
    <property type="match status" value="1"/>
</dbReference>
<dbReference type="EC" id="5.6.2.3" evidence="3"/>
<name>A0A936Z9X6_9HYPH</name>
<dbReference type="GO" id="GO:0016787">
    <property type="term" value="F:hydrolase activity"/>
    <property type="evidence" value="ECO:0007669"/>
    <property type="project" value="UniProtKB-KW"/>
</dbReference>
<sequence length="729" mass="79170">MPKSSALAASDQEALSLAEHLVGSIERVTFHNDETGFCVLRVKARGHRKPVAVVGHAPSVAIGEVVEANGEWLHDRNHGVQFRANQLATSTPTTSEDLQRFLGSGLLKGVGPAVAQRLIASFGSRILEVIEKKPHELTRVHGIGMAKALSIGEAWAEHRALKDIAAFLNANGIGGFLLTRVYRAYGVGAIDIVQVNPYRLALDIPGFEFPLADQVAMRLEIEPTAEVRLQAGLTSVLTEAVREGHSGLPAEDLLRQAGALLDIPEARLKPVLDAQCAAGQLVSDDIDGRRCVFLKSLYGAELYIAQRLKEIAAGMHPWGRLDSAQVIADAEAATGVSYSPSQREALAAACRAKVLVVTGGPGVGKTTLIKSLTHLCTRHELTIALCAPTGRAAKRLAESTGFPAKTVHRLLEASEGGFRRNAKAPLDCHLLVVDEASMLDIRLMAALLRALPDEASLLLVGDVDQLPSIGPGQILADIIASGAVPVVHLKEVFRQERESRIITVAHAINRGLVPDLEHQADSDFYFVEADTPADAMTKMTILMRDRIPKRFGLDPVRDIQVLCPMNRGRLGTHMLNGELQQLFNPPGLESLHRAGWVYGPGDKVMQVRNDYERDVYNGEVGIVREVSRDHGELTVAFDDRLVVYTLKELDELALAYAVTIHKAQGSEYPAVIIPVALQQVSMLRRKLLYTGVTRASRLVVLVGSRAALSQAVAHEEEPRLSRLRNWLQA</sequence>
<keyword evidence="1 3" id="KW-0547">Nucleotide-binding</keyword>